<dbReference type="PROSITE" id="PS00198">
    <property type="entry name" value="4FE4S_FER_1"/>
    <property type="match status" value="1"/>
</dbReference>
<dbReference type="GO" id="GO:0005886">
    <property type="term" value="C:plasma membrane"/>
    <property type="evidence" value="ECO:0007669"/>
    <property type="project" value="UniProtKB-SubCell"/>
</dbReference>
<dbReference type="Pfam" id="PF13237">
    <property type="entry name" value="Fer4_10"/>
    <property type="match status" value="1"/>
</dbReference>
<comment type="subcellular location">
    <subcellularLocation>
        <location evidence="1">Cell membrane</location>
    </subcellularLocation>
</comment>
<dbReference type="SUPFAM" id="SSF54862">
    <property type="entry name" value="4Fe-4S ferredoxins"/>
    <property type="match status" value="1"/>
</dbReference>
<dbReference type="GO" id="GO:0046872">
    <property type="term" value="F:metal ion binding"/>
    <property type="evidence" value="ECO:0007669"/>
    <property type="project" value="UniProtKB-KW"/>
</dbReference>
<keyword evidence="6 7" id="KW-0472">Membrane</keyword>
<comment type="caution">
    <text evidence="9">The sequence shown here is derived from an EMBL/GenBank/DDBJ whole genome shotgun (WGS) entry which is preliminary data.</text>
</comment>
<dbReference type="Pfam" id="PF12801">
    <property type="entry name" value="Fer4_5"/>
    <property type="match status" value="1"/>
</dbReference>
<keyword evidence="7" id="KW-1133">Transmembrane helix</keyword>
<dbReference type="Gene3D" id="3.30.70.20">
    <property type="match status" value="1"/>
</dbReference>
<keyword evidence="10" id="KW-1185">Reference proteome</keyword>
<keyword evidence="4" id="KW-0408">Iron</keyword>
<organism evidence="9 10">
    <name type="scientific">Geothermobacter ehrlichii</name>
    <dbReference type="NCBI Taxonomy" id="213224"/>
    <lineage>
        <taxon>Bacteria</taxon>
        <taxon>Pseudomonadati</taxon>
        <taxon>Thermodesulfobacteriota</taxon>
        <taxon>Desulfuromonadia</taxon>
        <taxon>Desulfuromonadales</taxon>
        <taxon>Geothermobacteraceae</taxon>
        <taxon>Geothermobacter</taxon>
    </lineage>
</organism>
<dbReference type="Proteomes" id="UP000324159">
    <property type="component" value="Unassembled WGS sequence"/>
</dbReference>
<feature type="transmembrane region" description="Helical" evidence="7">
    <location>
        <begin position="15"/>
        <end position="35"/>
    </location>
</feature>
<evidence type="ECO:0000256" key="5">
    <source>
        <dbReference type="ARBA" id="ARBA00023014"/>
    </source>
</evidence>
<dbReference type="PROSITE" id="PS51379">
    <property type="entry name" value="4FE4S_FER_2"/>
    <property type="match status" value="2"/>
</dbReference>
<evidence type="ECO:0000256" key="1">
    <source>
        <dbReference type="ARBA" id="ARBA00004236"/>
    </source>
</evidence>
<accession>A0A5D3WIY2</accession>
<dbReference type="InterPro" id="IPR052378">
    <property type="entry name" value="NosR_regulator"/>
</dbReference>
<evidence type="ECO:0000313" key="9">
    <source>
        <dbReference type="EMBL" id="TYO98883.1"/>
    </source>
</evidence>
<dbReference type="AlphaFoldDB" id="A0A5D3WIY2"/>
<dbReference type="PANTHER" id="PTHR30224:SF4">
    <property type="entry name" value="ELECTRON TRANSPORT PROTEIN YCCM-RELATED"/>
    <property type="match status" value="1"/>
</dbReference>
<evidence type="ECO:0000259" key="8">
    <source>
        <dbReference type="PROSITE" id="PS51379"/>
    </source>
</evidence>
<dbReference type="EMBL" id="VNIB01000004">
    <property type="protein sequence ID" value="TYO98883.1"/>
    <property type="molecule type" value="Genomic_DNA"/>
</dbReference>
<evidence type="ECO:0000256" key="4">
    <source>
        <dbReference type="ARBA" id="ARBA00023004"/>
    </source>
</evidence>
<keyword evidence="3" id="KW-0479">Metal-binding</keyword>
<proteinExistence type="predicted"/>
<dbReference type="OrthoDB" id="9784262at2"/>
<feature type="transmembrane region" description="Helical" evidence="7">
    <location>
        <begin position="179"/>
        <end position="200"/>
    </location>
</feature>
<dbReference type="PANTHER" id="PTHR30224">
    <property type="entry name" value="ELECTRON TRANSPORT PROTEIN"/>
    <property type="match status" value="1"/>
</dbReference>
<evidence type="ECO:0000256" key="7">
    <source>
        <dbReference type="SAM" id="Phobius"/>
    </source>
</evidence>
<reference evidence="9 10" key="1">
    <citation type="submission" date="2019-07" db="EMBL/GenBank/DDBJ databases">
        <title>Genomic Encyclopedia of Type Strains, Phase IV (KMG-IV): sequencing the most valuable type-strain genomes for metagenomic binning, comparative biology and taxonomic classification.</title>
        <authorList>
            <person name="Goeker M."/>
        </authorList>
    </citation>
    <scope>NUCLEOTIDE SEQUENCE [LARGE SCALE GENOMIC DNA]</scope>
    <source>
        <strain evidence="9 10">SS015</strain>
    </source>
</reference>
<feature type="domain" description="4Fe-4S ferredoxin-type" evidence="8">
    <location>
        <begin position="224"/>
        <end position="253"/>
    </location>
</feature>
<evidence type="ECO:0000256" key="2">
    <source>
        <dbReference type="ARBA" id="ARBA00022475"/>
    </source>
</evidence>
<keyword evidence="7" id="KW-0812">Transmembrane</keyword>
<dbReference type="GO" id="GO:0051536">
    <property type="term" value="F:iron-sulfur cluster binding"/>
    <property type="evidence" value="ECO:0007669"/>
    <property type="project" value="UniProtKB-KW"/>
</dbReference>
<dbReference type="InterPro" id="IPR017896">
    <property type="entry name" value="4Fe4S_Fe-S-bd"/>
</dbReference>
<feature type="domain" description="4Fe-4S ferredoxin-type" evidence="8">
    <location>
        <begin position="254"/>
        <end position="281"/>
    </location>
</feature>
<dbReference type="RefSeq" id="WP_148895355.1">
    <property type="nucleotide sequence ID" value="NZ_VNIB01000004.1"/>
</dbReference>
<dbReference type="InterPro" id="IPR017900">
    <property type="entry name" value="4Fe4S_Fe_S_CS"/>
</dbReference>
<feature type="transmembrane region" description="Helical" evidence="7">
    <location>
        <begin position="140"/>
        <end position="159"/>
    </location>
</feature>
<evidence type="ECO:0000313" key="10">
    <source>
        <dbReference type="Proteomes" id="UP000324159"/>
    </source>
</evidence>
<evidence type="ECO:0000256" key="6">
    <source>
        <dbReference type="ARBA" id="ARBA00023136"/>
    </source>
</evidence>
<feature type="transmembrane region" description="Helical" evidence="7">
    <location>
        <begin position="289"/>
        <end position="309"/>
    </location>
</feature>
<name>A0A5D3WIY2_9BACT</name>
<protein>
    <submittedName>
        <fullName evidence="9">4Fe-4S binding protein</fullName>
    </submittedName>
</protein>
<keyword evidence="2" id="KW-1003">Cell membrane</keyword>
<gene>
    <name evidence="9" type="ORF">EDC39_1046</name>
</gene>
<sequence>MEIRILKKTTVLRPLVQWLFLAWCLFLGVQFSLFVHHYRSFGQTPDYWRPPGVEGFLPIGALVSLKHWLVNGEFDTVHPAALVLLLTFFAMALLAKKSFCSWLCPVGTLEEALWKLGRKLCGRNLVIWRWLDIPLRTLKYALLLFFFKLIIIDMPAAVLRGFLASPYWAVADVRMLDFFIRPSGLSLAIILGLAVLSVFYRNFWCRYLCPYGALLGLLSMLSPLKIRRSELHCIDCGACSRACPAQLPVQHRQVIRSPECTACLNCVSVCPQPGALAVRLSFWQRSLPGWGFALVVLLLFAAGVSTGMLSGHWHSSLTPQDFQRLIPLADRFGH</sequence>
<keyword evidence="5" id="KW-0411">Iron-sulfur</keyword>
<evidence type="ECO:0000256" key="3">
    <source>
        <dbReference type="ARBA" id="ARBA00022723"/>
    </source>
</evidence>
<feature type="transmembrane region" description="Helical" evidence="7">
    <location>
        <begin position="77"/>
        <end position="95"/>
    </location>
</feature>